<evidence type="ECO:0000256" key="1">
    <source>
        <dbReference type="SAM" id="Phobius"/>
    </source>
</evidence>
<reference evidence="2" key="1">
    <citation type="journal article" date="2022" name="Int. J. Mol. Sci.">
        <title>Draft Genome of Tanacetum Coccineum: Genomic Comparison of Closely Related Tanacetum-Family Plants.</title>
        <authorList>
            <person name="Yamashiro T."/>
            <person name="Shiraishi A."/>
            <person name="Nakayama K."/>
            <person name="Satake H."/>
        </authorList>
    </citation>
    <scope>NUCLEOTIDE SEQUENCE</scope>
</reference>
<gene>
    <name evidence="2" type="ORF">Tco_1090723</name>
</gene>
<feature type="transmembrane region" description="Helical" evidence="1">
    <location>
        <begin position="75"/>
        <end position="101"/>
    </location>
</feature>
<name>A0ABQ5I6C7_9ASTR</name>
<proteinExistence type="predicted"/>
<keyword evidence="1" id="KW-0812">Transmembrane</keyword>
<keyword evidence="3" id="KW-1185">Reference proteome</keyword>
<keyword evidence="1" id="KW-0472">Membrane</keyword>
<evidence type="ECO:0008006" key="4">
    <source>
        <dbReference type="Google" id="ProtNLM"/>
    </source>
</evidence>
<organism evidence="2 3">
    <name type="scientific">Tanacetum coccineum</name>
    <dbReference type="NCBI Taxonomy" id="301880"/>
    <lineage>
        <taxon>Eukaryota</taxon>
        <taxon>Viridiplantae</taxon>
        <taxon>Streptophyta</taxon>
        <taxon>Embryophyta</taxon>
        <taxon>Tracheophyta</taxon>
        <taxon>Spermatophyta</taxon>
        <taxon>Magnoliopsida</taxon>
        <taxon>eudicotyledons</taxon>
        <taxon>Gunneridae</taxon>
        <taxon>Pentapetalae</taxon>
        <taxon>asterids</taxon>
        <taxon>campanulids</taxon>
        <taxon>Asterales</taxon>
        <taxon>Asteraceae</taxon>
        <taxon>Asteroideae</taxon>
        <taxon>Anthemideae</taxon>
        <taxon>Anthemidinae</taxon>
        <taxon>Tanacetum</taxon>
    </lineage>
</organism>
<evidence type="ECO:0000313" key="2">
    <source>
        <dbReference type="EMBL" id="GJT95205.1"/>
    </source>
</evidence>
<protein>
    <recommendedName>
        <fullName evidence="4">Transmembrane protein</fullName>
    </recommendedName>
</protein>
<sequence>MTSEALPMLKMTSLSSSLETSLSVVQITLSSRKALIDKVPVLQVLRHSLITTVIVSQSVAVSFKVALSSALKATIALLIIVVVATVVVVLLRVVVVVVVGWQAGFYSPWSHGQPLLQLLHLGGQGPS</sequence>
<accession>A0ABQ5I6C7</accession>
<comment type="caution">
    <text evidence="2">The sequence shown here is derived from an EMBL/GenBank/DDBJ whole genome shotgun (WGS) entry which is preliminary data.</text>
</comment>
<reference evidence="2" key="2">
    <citation type="submission" date="2022-01" db="EMBL/GenBank/DDBJ databases">
        <authorList>
            <person name="Yamashiro T."/>
            <person name="Shiraishi A."/>
            <person name="Satake H."/>
            <person name="Nakayama K."/>
        </authorList>
    </citation>
    <scope>NUCLEOTIDE SEQUENCE</scope>
</reference>
<dbReference type="EMBL" id="BQNB010020366">
    <property type="protein sequence ID" value="GJT95205.1"/>
    <property type="molecule type" value="Genomic_DNA"/>
</dbReference>
<evidence type="ECO:0000313" key="3">
    <source>
        <dbReference type="Proteomes" id="UP001151760"/>
    </source>
</evidence>
<dbReference type="Proteomes" id="UP001151760">
    <property type="component" value="Unassembled WGS sequence"/>
</dbReference>
<keyword evidence="1" id="KW-1133">Transmembrane helix</keyword>